<dbReference type="EC" id="1.-.-.-" evidence="2"/>
<dbReference type="Gene3D" id="3.50.50.60">
    <property type="entry name" value="FAD/NAD(P)-binding domain"/>
    <property type="match status" value="1"/>
</dbReference>
<evidence type="ECO:0000313" key="3">
    <source>
        <dbReference type="Proteomes" id="UP001597049"/>
    </source>
</evidence>
<dbReference type="InterPro" id="IPR002937">
    <property type="entry name" value="Amino_oxidase"/>
</dbReference>
<sequence length="414" mass="46819">MQDQNIAIVGAGLSGLVAAINLEQAGFKPQLFEATDRVGGRVKTDYRDGYTFDHGFQVLLTQYPAAQKYLNYDLLELESFYSGAVIYNKGHQDKIGDPLRQFSLLLPTLSSRIGSVADKLKVLKLNTQLKKKSFDDIFLAKEKTTLQYLKDYDFSEDIIQNFFKPFFTGIFLEDDLKTSSRKFEFVYKMLGKGSAAIPKKGIQAISNQLMAQLKHTKIHFNTPVKSIQDQEITFGNDSKENFDYVIIATEASHLVPNLKNQHTLWKSVDNYYISVEQRAFKEPMIALIADEEALVNNFYYVSKPNSKEHILSVSIVKQHKLSKEELKERIAKDLKDFVGIDTVDFKQFYHIEKALPIMQTVNYMLPKSETQLKDQIFLAGDHLANGSLNAAMLNGESAAQAVISKIKDGIINLA</sequence>
<organism evidence="2 3">
    <name type="scientific">Psychroflexus salinarum</name>
    <dbReference type="NCBI Taxonomy" id="546024"/>
    <lineage>
        <taxon>Bacteria</taxon>
        <taxon>Pseudomonadati</taxon>
        <taxon>Bacteroidota</taxon>
        <taxon>Flavobacteriia</taxon>
        <taxon>Flavobacteriales</taxon>
        <taxon>Flavobacteriaceae</taxon>
        <taxon>Psychroflexus</taxon>
    </lineage>
</organism>
<comment type="caution">
    <text evidence="2">The sequence shown here is derived from an EMBL/GenBank/DDBJ whole genome shotgun (WGS) entry which is preliminary data.</text>
</comment>
<dbReference type="RefSeq" id="WP_379657553.1">
    <property type="nucleotide sequence ID" value="NZ_JBHTIV010000006.1"/>
</dbReference>
<reference evidence="3" key="1">
    <citation type="journal article" date="2019" name="Int. J. Syst. Evol. Microbiol.">
        <title>The Global Catalogue of Microorganisms (GCM) 10K type strain sequencing project: providing services to taxonomists for standard genome sequencing and annotation.</title>
        <authorList>
            <consortium name="The Broad Institute Genomics Platform"/>
            <consortium name="The Broad Institute Genome Sequencing Center for Infectious Disease"/>
            <person name="Wu L."/>
            <person name="Ma J."/>
        </authorList>
    </citation>
    <scope>NUCLEOTIDE SEQUENCE [LARGE SCALE GENOMIC DNA]</scope>
    <source>
        <strain evidence="3">CCUG 56752</strain>
    </source>
</reference>
<evidence type="ECO:0000313" key="2">
    <source>
        <dbReference type="EMBL" id="MFD0932224.1"/>
    </source>
</evidence>
<feature type="domain" description="Amine oxidase" evidence="1">
    <location>
        <begin position="13"/>
        <end position="403"/>
    </location>
</feature>
<dbReference type="PANTHER" id="PTHR42841">
    <property type="entry name" value="AMINE OXIDASE"/>
    <property type="match status" value="1"/>
</dbReference>
<dbReference type="GO" id="GO:0016491">
    <property type="term" value="F:oxidoreductase activity"/>
    <property type="evidence" value="ECO:0007669"/>
    <property type="project" value="UniProtKB-KW"/>
</dbReference>
<gene>
    <name evidence="2" type="ORF">ACFQ0R_06355</name>
</gene>
<protein>
    <submittedName>
        <fullName evidence="2">NAD(P)/FAD-dependent oxidoreductase</fullName>
        <ecNumber evidence="2">1.-.-.-</ecNumber>
    </submittedName>
</protein>
<proteinExistence type="predicted"/>
<evidence type="ECO:0000259" key="1">
    <source>
        <dbReference type="Pfam" id="PF01593"/>
    </source>
</evidence>
<dbReference type="SUPFAM" id="SSF51905">
    <property type="entry name" value="FAD/NAD(P)-binding domain"/>
    <property type="match status" value="1"/>
</dbReference>
<dbReference type="Proteomes" id="UP001597049">
    <property type="component" value="Unassembled WGS sequence"/>
</dbReference>
<accession>A0ABW3GPQ2</accession>
<keyword evidence="3" id="KW-1185">Reference proteome</keyword>
<keyword evidence="2" id="KW-0560">Oxidoreductase</keyword>
<dbReference type="Pfam" id="PF01593">
    <property type="entry name" value="Amino_oxidase"/>
    <property type="match status" value="1"/>
</dbReference>
<dbReference type="EMBL" id="JBHTIV010000006">
    <property type="protein sequence ID" value="MFD0932224.1"/>
    <property type="molecule type" value="Genomic_DNA"/>
</dbReference>
<dbReference type="InterPro" id="IPR036188">
    <property type="entry name" value="FAD/NAD-bd_sf"/>
</dbReference>
<name>A0ABW3GPQ2_9FLAO</name>